<evidence type="ECO:0000313" key="1">
    <source>
        <dbReference type="EMBL" id="PWA95372.1"/>
    </source>
</evidence>
<dbReference type="Proteomes" id="UP000245207">
    <property type="component" value="Unassembled WGS sequence"/>
</dbReference>
<protein>
    <submittedName>
        <fullName evidence="1">Nodulin-like, Major facilitator superfamily domain protein</fullName>
    </submittedName>
</protein>
<name>A0A2U1QBP4_ARTAN</name>
<dbReference type="AlphaFoldDB" id="A0A2U1QBP4"/>
<sequence>MGSNSWRKPCRGGPTSGSYAIPSLRLPYIDEVEDTVDGNHISSVSVPFIQTVEESLTKEVDETKEIRTTLESNGEFQNVPGDAVLTRKEDALRIKIQNLEKQLSQSGDNMSKDLKDGSIPSGGPADIVDGAGGSWSLWPFRRSGQMKDFNPGMSMLLHEQVYQVINSSKEGLQSKIGNPQIDYRLWYKENFDYLWTHVLNSDETNAGINKYCDFESKNMLTRVTYETNMNNLNYGDEALEVDVLLAVGERPVTFKKKIRSRRGEEFSFREAIVKANIWLL</sequence>
<reference evidence="1 2" key="1">
    <citation type="journal article" date="2018" name="Mol. Plant">
        <title>The genome of Artemisia annua provides insight into the evolution of Asteraceae family and artemisinin biosynthesis.</title>
        <authorList>
            <person name="Shen Q."/>
            <person name="Zhang L."/>
            <person name="Liao Z."/>
            <person name="Wang S."/>
            <person name="Yan T."/>
            <person name="Shi P."/>
            <person name="Liu M."/>
            <person name="Fu X."/>
            <person name="Pan Q."/>
            <person name="Wang Y."/>
            <person name="Lv Z."/>
            <person name="Lu X."/>
            <person name="Zhang F."/>
            <person name="Jiang W."/>
            <person name="Ma Y."/>
            <person name="Chen M."/>
            <person name="Hao X."/>
            <person name="Li L."/>
            <person name="Tang Y."/>
            <person name="Lv G."/>
            <person name="Zhou Y."/>
            <person name="Sun X."/>
            <person name="Brodelius P.E."/>
            <person name="Rose J.K.C."/>
            <person name="Tang K."/>
        </authorList>
    </citation>
    <scope>NUCLEOTIDE SEQUENCE [LARGE SCALE GENOMIC DNA]</scope>
    <source>
        <strain evidence="2">cv. Huhao1</strain>
        <tissue evidence="1">Leaf</tissue>
    </source>
</reference>
<proteinExistence type="predicted"/>
<keyword evidence="2" id="KW-1185">Reference proteome</keyword>
<gene>
    <name evidence="1" type="ORF">CTI12_AA051030</name>
</gene>
<accession>A0A2U1QBP4</accession>
<evidence type="ECO:0000313" key="2">
    <source>
        <dbReference type="Proteomes" id="UP000245207"/>
    </source>
</evidence>
<dbReference type="EMBL" id="PKPP01000247">
    <property type="protein sequence ID" value="PWA95372.1"/>
    <property type="molecule type" value="Genomic_DNA"/>
</dbReference>
<organism evidence="1 2">
    <name type="scientific">Artemisia annua</name>
    <name type="common">Sweet wormwood</name>
    <dbReference type="NCBI Taxonomy" id="35608"/>
    <lineage>
        <taxon>Eukaryota</taxon>
        <taxon>Viridiplantae</taxon>
        <taxon>Streptophyta</taxon>
        <taxon>Embryophyta</taxon>
        <taxon>Tracheophyta</taxon>
        <taxon>Spermatophyta</taxon>
        <taxon>Magnoliopsida</taxon>
        <taxon>eudicotyledons</taxon>
        <taxon>Gunneridae</taxon>
        <taxon>Pentapetalae</taxon>
        <taxon>asterids</taxon>
        <taxon>campanulids</taxon>
        <taxon>Asterales</taxon>
        <taxon>Asteraceae</taxon>
        <taxon>Asteroideae</taxon>
        <taxon>Anthemideae</taxon>
        <taxon>Artemisiinae</taxon>
        <taxon>Artemisia</taxon>
    </lineage>
</organism>
<comment type="caution">
    <text evidence="1">The sequence shown here is derived from an EMBL/GenBank/DDBJ whole genome shotgun (WGS) entry which is preliminary data.</text>
</comment>